<organism evidence="6 7">
    <name type="scientific">Faecalicatena orotica</name>
    <dbReference type="NCBI Taxonomy" id="1544"/>
    <lineage>
        <taxon>Bacteria</taxon>
        <taxon>Bacillati</taxon>
        <taxon>Bacillota</taxon>
        <taxon>Clostridia</taxon>
        <taxon>Lachnospirales</taxon>
        <taxon>Lachnospiraceae</taxon>
        <taxon>Faecalicatena</taxon>
    </lineage>
</organism>
<dbReference type="Proteomes" id="UP000245845">
    <property type="component" value="Unassembled WGS sequence"/>
</dbReference>
<dbReference type="EMBL" id="QGDL01000005">
    <property type="protein sequence ID" value="PWJ29893.1"/>
    <property type="molecule type" value="Genomic_DNA"/>
</dbReference>
<dbReference type="GO" id="GO:0003700">
    <property type="term" value="F:DNA-binding transcription factor activity"/>
    <property type="evidence" value="ECO:0007669"/>
    <property type="project" value="InterPro"/>
</dbReference>
<dbReference type="PANTHER" id="PTHR30346">
    <property type="entry name" value="TRANSCRIPTIONAL DUAL REGULATOR HCAR-RELATED"/>
    <property type="match status" value="1"/>
</dbReference>
<dbReference type="SUPFAM" id="SSF46785">
    <property type="entry name" value="Winged helix' DNA-binding domain"/>
    <property type="match status" value="1"/>
</dbReference>
<dbReference type="PANTHER" id="PTHR30346:SF28">
    <property type="entry name" value="HTH-TYPE TRANSCRIPTIONAL REGULATOR CYNR"/>
    <property type="match status" value="1"/>
</dbReference>
<evidence type="ECO:0000256" key="2">
    <source>
        <dbReference type="ARBA" id="ARBA00023015"/>
    </source>
</evidence>
<comment type="caution">
    <text evidence="6">The sequence shown here is derived from an EMBL/GenBank/DDBJ whole genome shotgun (WGS) entry which is preliminary data.</text>
</comment>
<accession>A0A2Y9C544</accession>
<evidence type="ECO:0000256" key="1">
    <source>
        <dbReference type="ARBA" id="ARBA00009437"/>
    </source>
</evidence>
<gene>
    <name evidence="6" type="ORF">A8806_105196</name>
</gene>
<keyword evidence="4" id="KW-0804">Transcription</keyword>
<sequence>METKNIQDFLALAELGSSYAAAEKLFVSQSTLVRHIQSFEEEFGITLFDRTRTGFVLNEAGKTFLPYAKKIAFAQQQCYKALHHEDEESNVIKITAFGKIIDLLIDFKKKYPQYTLEYYHPEHADMKLREGLLDVVFMAGADNLDNELVLYPFMSIRMLAVVYDSHPLADKGAVSLEELKDEKFVAMTEDATFSDMFMEFFNKLGFTPDITATAPVGNDVLKMVEQKIGIALIHGTPEYAPSRPGLKILDIVPNIEYNIAMCYRNDGSLSKAAESFIRFAKKWKINNKDINQTLLE</sequence>
<reference evidence="6 7" key="1">
    <citation type="submission" date="2018-05" db="EMBL/GenBank/DDBJ databases">
        <title>The Hungate 1000. A catalogue of reference genomes from the rumen microbiome.</title>
        <authorList>
            <person name="Kelly W."/>
        </authorList>
    </citation>
    <scope>NUCLEOTIDE SEQUENCE [LARGE SCALE GENOMIC DNA]</scope>
    <source>
        <strain evidence="6 7">NLAE-zl-C242</strain>
    </source>
</reference>
<dbReference type="PROSITE" id="PS50931">
    <property type="entry name" value="HTH_LYSR"/>
    <property type="match status" value="1"/>
</dbReference>
<comment type="similarity">
    <text evidence="1">Belongs to the LysR transcriptional regulatory family.</text>
</comment>
<keyword evidence="7" id="KW-1185">Reference proteome</keyword>
<evidence type="ECO:0000256" key="4">
    <source>
        <dbReference type="ARBA" id="ARBA00023163"/>
    </source>
</evidence>
<proteinExistence type="inferred from homology"/>
<dbReference type="Pfam" id="PF00126">
    <property type="entry name" value="HTH_1"/>
    <property type="match status" value="1"/>
</dbReference>
<dbReference type="CDD" id="cd05466">
    <property type="entry name" value="PBP2_LTTR_substrate"/>
    <property type="match status" value="1"/>
</dbReference>
<dbReference type="GO" id="GO:0003677">
    <property type="term" value="F:DNA binding"/>
    <property type="evidence" value="ECO:0007669"/>
    <property type="project" value="UniProtKB-KW"/>
</dbReference>
<dbReference type="InterPro" id="IPR000847">
    <property type="entry name" value="LysR_HTH_N"/>
</dbReference>
<dbReference type="AlphaFoldDB" id="A0A2Y9C544"/>
<evidence type="ECO:0000259" key="5">
    <source>
        <dbReference type="PROSITE" id="PS50931"/>
    </source>
</evidence>
<dbReference type="OrthoDB" id="1652954at2"/>
<name>A0A2Y9C544_9FIRM</name>
<keyword evidence="2" id="KW-0805">Transcription regulation</keyword>
<evidence type="ECO:0000256" key="3">
    <source>
        <dbReference type="ARBA" id="ARBA00023125"/>
    </source>
</evidence>
<dbReference type="Pfam" id="PF03466">
    <property type="entry name" value="LysR_substrate"/>
    <property type="match status" value="1"/>
</dbReference>
<dbReference type="GO" id="GO:0032993">
    <property type="term" value="C:protein-DNA complex"/>
    <property type="evidence" value="ECO:0007669"/>
    <property type="project" value="TreeGrafter"/>
</dbReference>
<keyword evidence="3 6" id="KW-0238">DNA-binding</keyword>
<dbReference type="Gene3D" id="3.40.190.290">
    <property type="match status" value="1"/>
</dbReference>
<dbReference type="InterPro" id="IPR036388">
    <property type="entry name" value="WH-like_DNA-bd_sf"/>
</dbReference>
<dbReference type="SUPFAM" id="SSF53850">
    <property type="entry name" value="Periplasmic binding protein-like II"/>
    <property type="match status" value="1"/>
</dbReference>
<dbReference type="InterPro" id="IPR036390">
    <property type="entry name" value="WH_DNA-bd_sf"/>
</dbReference>
<evidence type="ECO:0000313" key="7">
    <source>
        <dbReference type="Proteomes" id="UP000245845"/>
    </source>
</evidence>
<evidence type="ECO:0000313" key="6">
    <source>
        <dbReference type="EMBL" id="PWJ29893.1"/>
    </source>
</evidence>
<feature type="domain" description="HTH lysR-type" evidence="5">
    <location>
        <begin position="1"/>
        <end position="58"/>
    </location>
</feature>
<dbReference type="RefSeq" id="WP_109731023.1">
    <property type="nucleotide sequence ID" value="NZ_BAAACK010000018.1"/>
</dbReference>
<dbReference type="Gene3D" id="1.10.10.10">
    <property type="entry name" value="Winged helix-like DNA-binding domain superfamily/Winged helix DNA-binding domain"/>
    <property type="match status" value="1"/>
</dbReference>
<dbReference type="InterPro" id="IPR005119">
    <property type="entry name" value="LysR_subst-bd"/>
</dbReference>
<protein>
    <submittedName>
        <fullName evidence="6">DNA-binding transcriptional LysR family regulator</fullName>
    </submittedName>
</protein>